<feature type="non-terminal residue" evidence="1">
    <location>
        <position position="1"/>
    </location>
</feature>
<name>A0ACA9NZI5_9GLOM</name>
<accession>A0ACA9NZI5</accession>
<gene>
    <name evidence="1" type="ORF">SPELUC_LOCUS10070</name>
</gene>
<evidence type="ECO:0000313" key="2">
    <source>
        <dbReference type="Proteomes" id="UP000789366"/>
    </source>
</evidence>
<comment type="caution">
    <text evidence="1">The sequence shown here is derived from an EMBL/GenBank/DDBJ whole genome shotgun (WGS) entry which is preliminary data.</text>
</comment>
<proteinExistence type="predicted"/>
<evidence type="ECO:0000313" key="1">
    <source>
        <dbReference type="EMBL" id="CAG8679355.1"/>
    </source>
</evidence>
<keyword evidence="2" id="KW-1185">Reference proteome</keyword>
<dbReference type="EMBL" id="CAJVPW010017970">
    <property type="protein sequence ID" value="CAG8679355.1"/>
    <property type="molecule type" value="Genomic_DNA"/>
</dbReference>
<dbReference type="Proteomes" id="UP000789366">
    <property type="component" value="Unassembled WGS sequence"/>
</dbReference>
<sequence>QQIEIGAKQEGPDTLKLQGELGCQLGKPIQLMSKLMKAQGEDK</sequence>
<reference evidence="1" key="1">
    <citation type="submission" date="2021-06" db="EMBL/GenBank/DDBJ databases">
        <authorList>
            <person name="Kallberg Y."/>
            <person name="Tangrot J."/>
            <person name="Rosling A."/>
        </authorList>
    </citation>
    <scope>NUCLEOTIDE SEQUENCE</scope>
    <source>
        <strain evidence="1">28 12/20/2015</strain>
    </source>
</reference>
<organism evidence="1 2">
    <name type="scientific">Cetraspora pellucida</name>
    <dbReference type="NCBI Taxonomy" id="1433469"/>
    <lineage>
        <taxon>Eukaryota</taxon>
        <taxon>Fungi</taxon>
        <taxon>Fungi incertae sedis</taxon>
        <taxon>Mucoromycota</taxon>
        <taxon>Glomeromycotina</taxon>
        <taxon>Glomeromycetes</taxon>
        <taxon>Diversisporales</taxon>
        <taxon>Gigasporaceae</taxon>
        <taxon>Cetraspora</taxon>
    </lineage>
</organism>
<protein>
    <submittedName>
        <fullName evidence="1">3089_t:CDS:1</fullName>
    </submittedName>
</protein>